<evidence type="ECO:0000259" key="7">
    <source>
        <dbReference type="SMART" id="SM00563"/>
    </source>
</evidence>
<evidence type="ECO:0000256" key="1">
    <source>
        <dbReference type="ARBA" id="ARBA00004413"/>
    </source>
</evidence>
<dbReference type="PANTHER" id="PTHR12563">
    <property type="entry name" value="GLYCEROL-3-PHOSPHATE ACYLTRANSFERASE"/>
    <property type="match status" value="1"/>
</dbReference>
<dbReference type="Pfam" id="PF19277">
    <property type="entry name" value="GPAT_C"/>
    <property type="match status" value="1"/>
</dbReference>
<keyword evidence="3" id="KW-1003">Cell membrane</keyword>
<dbReference type="InterPro" id="IPR045520">
    <property type="entry name" value="GPAT/DHAPAT_C"/>
</dbReference>
<keyword evidence="5" id="KW-0472">Membrane</keyword>
<keyword evidence="6 8" id="KW-0012">Acyltransferase</keyword>
<dbReference type="PANTHER" id="PTHR12563:SF17">
    <property type="entry name" value="DIHYDROXYACETONE PHOSPHATE ACYLTRANSFERASE"/>
    <property type="match status" value="1"/>
</dbReference>
<dbReference type="GO" id="GO:0008654">
    <property type="term" value="P:phospholipid biosynthetic process"/>
    <property type="evidence" value="ECO:0007669"/>
    <property type="project" value="InterPro"/>
</dbReference>
<dbReference type="Proteomes" id="UP000240424">
    <property type="component" value="Unassembled WGS sequence"/>
</dbReference>
<dbReference type="NCBIfam" id="NF008883">
    <property type="entry name" value="PRK11915.1"/>
    <property type="match status" value="1"/>
</dbReference>
<dbReference type="PIRSF" id="PIRSF500064">
    <property type="entry name" value="GPAT"/>
    <property type="match status" value="1"/>
</dbReference>
<evidence type="ECO:0000256" key="5">
    <source>
        <dbReference type="ARBA" id="ARBA00023136"/>
    </source>
</evidence>
<comment type="subcellular location">
    <subcellularLocation>
        <location evidence="1">Cell membrane</location>
        <topology evidence="1">Peripheral membrane protein</topology>
        <orientation evidence="1">Cytoplasmic side</orientation>
    </subcellularLocation>
</comment>
<dbReference type="STRING" id="1841861.GCA_900157365_03581"/>
<evidence type="ECO:0000313" key="9">
    <source>
        <dbReference type="Proteomes" id="UP000240424"/>
    </source>
</evidence>
<dbReference type="SMART" id="SM00563">
    <property type="entry name" value="PlsC"/>
    <property type="match status" value="1"/>
</dbReference>
<dbReference type="AlphaFoldDB" id="A0A2U3PH40"/>
<evidence type="ECO:0000313" key="8">
    <source>
        <dbReference type="EMBL" id="SPM43039.1"/>
    </source>
</evidence>
<name>A0A2U3PH40_9MYCO</name>
<dbReference type="Pfam" id="PF01553">
    <property type="entry name" value="Acyltransferase"/>
    <property type="match status" value="1"/>
</dbReference>
<dbReference type="InterPro" id="IPR041728">
    <property type="entry name" value="GPAT/DHAPAT_LPLAT"/>
</dbReference>
<keyword evidence="4 8" id="KW-0808">Transferase</keyword>
<dbReference type="CDD" id="cd07993">
    <property type="entry name" value="LPLAT_DHAPAT-like"/>
    <property type="match status" value="1"/>
</dbReference>
<proteinExistence type="inferred from homology"/>
<dbReference type="InterPro" id="IPR002123">
    <property type="entry name" value="Plipid/glycerol_acylTrfase"/>
</dbReference>
<dbReference type="InterPro" id="IPR022284">
    <property type="entry name" value="GPAT/DHAPAT"/>
</dbReference>
<evidence type="ECO:0000256" key="3">
    <source>
        <dbReference type="ARBA" id="ARBA00022475"/>
    </source>
</evidence>
<dbReference type="InterPro" id="IPR028354">
    <property type="entry name" value="GPAT_PlsB"/>
</dbReference>
<dbReference type="GO" id="GO:0005886">
    <property type="term" value="C:plasma membrane"/>
    <property type="evidence" value="ECO:0007669"/>
    <property type="project" value="UniProtKB-SubCell"/>
</dbReference>
<dbReference type="GO" id="GO:0004366">
    <property type="term" value="F:glycerol-3-phosphate O-acyltransferase activity"/>
    <property type="evidence" value="ECO:0007669"/>
    <property type="project" value="InterPro"/>
</dbReference>
<feature type="non-terminal residue" evidence="8">
    <location>
        <position position="1"/>
    </location>
</feature>
<sequence>VKLRNVFRGAGPRTYAHRCDVDDIRARRRTGAAVVTGGRLATVRELGRTEVRKMLQRNGMIDEATKPLSGDPAEVVQLLAAPWYDQRLTDLADELGRDPDGVRAEAAGYLREMSATLDERAVQAWRRFSRWLMRAYDVLVDEDQIAQLRKLDRKATLAFAFSHRSYLDGLLLPEMIVANRLSPALTFGGANLNFFPMGGWAKRTGTIFIRRQIKDIPVYRFALRAYAAQLVQNHANLSWSIEGGRTRTGKLRPPVFGILRYITDAVDEIDGPEVYLVPTSIVYDQLHEVEAMTTEAYGAAKRPEDLRFLVRLALQQGKRLGRAYLDFGEPLPLRKRLEEMRADESGTGTEIERIALDVEHRINRATPVTPTAVVNLALLGADRSMSISEVLATVQPLASYIAARNWAVAGAADLTNRSTIRWTLHQLVASGVVNVYDAGTEAVWGIGSDQHLVAAFYRNTAIHILVDRAIAETALLAAAETSADGTVLPVTVRDEALRLRELLKFEFLFSARAQFEKDLADEVRLIGPVEDTSKSAAATVVRGLLESADLLLAHLVLRPYLDAYHIVADRLAAYEDESFDEDAFLAECLEVGKQWELQRRIASAESRSMELFKTALRLARHRELVDGGESTDVAKRRREFADEIATAIWRVNEIAELARLHSA</sequence>
<protein>
    <submittedName>
        <fullName evidence="8">Glycerol-3-phosphate O-acyltransferase</fullName>
    </submittedName>
</protein>
<dbReference type="EMBL" id="FUEZ01000004">
    <property type="protein sequence ID" value="SPM43039.1"/>
    <property type="molecule type" value="Genomic_DNA"/>
</dbReference>
<reference evidence="8 9" key="1">
    <citation type="submission" date="2017-01" db="EMBL/GenBank/DDBJ databases">
        <authorList>
            <consortium name="Urmite Genomes"/>
        </authorList>
    </citation>
    <scope>NUCLEOTIDE SEQUENCE [LARGE SCALE GENOMIC DNA]</scope>
    <source>
        <strain evidence="8 9">AB215</strain>
    </source>
</reference>
<evidence type="ECO:0000256" key="6">
    <source>
        <dbReference type="ARBA" id="ARBA00023315"/>
    </source>
</evidence>
<evidence type="ECO:0000256" key="4">
    <source>
        <dbReference type="ARBA" id="ARBA00022679"/>
    </source>
</evidence>
<organism evidence="8 9">
    <name type="scientific">Mycobacterium numidiamassiliense</name>
    <dbReference type="NCBI Taxonomy" id="1841861"/>
    <lineage>
        <taxon>Bacteria</taxon>
        <taxon>Bacillati</taxon>
        <taxon>Actinomycetota</taxon>
        <taxon>Actinomycetes</taxon>
        <taxon>Mycobacteriales</taxon>
        <taxon>Mycobacteriaceae</taxon>
        <taxon>Mycobacterium</taxon>
    </lineage>
</organism>
<dbReference type="PIRSF" id="PIRSF000437">
    <property type="entry name" value="GPAT_DHAPAT"/>
    <property type="match status" value="1"/>
</dbReference>
<feature type="domain" description="Phospholipid/glycerol acyltransferase" evidence="7">
    <location>
        <begin position="157"/>
        <end position="284"/>
    </location>
</feature>
<dbReference type="SUPFAM" id="SSF69593">
    <property type="entry name" value="Glycerol-3-phosphate (1)-acyltransferase"/>
    <property type="match status" value="1"/>
</dbReference>
<comment type="similarity">
    <text evidence="2">Belongs to the GPAT/DAPAT family.</text>
</comment>
<evidence type="ECO:0000256" key="2">
    <source>
        <dbReference type="ARBA" id="ARBA00007937"/>
    </source>
</evidence>
<accession>A0A2U3PH40</accession>
<keyword evidence="9" id="KW-1185">Reference proteome</keyword>
<gene>
    <name evidence="8" type="ORF">MNAB215_5261</name>
</gene>